<dbReference type="NCBIfam" id="TIGR03819">
    <property type="entry name" value="heli_sec_ATPase"/>
    <property type="match status" value="1"/>
</dbReference>
<dbReference type="EMBL" id="JACHVQ010000002">
    <property type="protein sequence ID" value="MBB2893043.1"/>
    <property type="molecule type" value="Genomic_DNA"/>
</dbReference>
<protein>
    <submittedName>
        <fullName evidence="3">Pilus assembly protein CpaF</fullName>
    </submittedName>
</protein>
<dbReference type="Proteomes" id="UP000559182">
    <property type="component" value="Unassembled WGS sequence"/>
</dbReference>
<name>A0A839NA19_9MICO</name>
<dbReference type="InterPro" id="IPR022399">
    <property type="entry name" value="TadA-like_ATPase"/>
</dbReference>
<dbReference type="AlphaFoldDB" id="A0A839NA19"/>
<evidence type="ECO:0000256" key="1">
    <source>
        <dbReference type="ARBA" id="ARBA00006611"/>
    </source>
</evidence>
<accession>A0A839NA19</accession>
<dbReference type="GO" id="GO:0016887">
    <property type="term" value="F:ATP hydrolysis activity"/>
    <property type="evidence" value="ECO:0007669"/>
    <property type="project" value="InterPro"/>
</dbReference>
<dbReference type="GO" id="GO:0005525">
    <property type="term" value="F:GTP binding"/>
    <property type="evidence" value="ECO:0007669"/>
    <property type="project" value="InterPro"/>
</dbReference>
<dbReference type="GO" id="GO:0007017">
    <property type="term" value="P:microtubule-based process"/>
    <property type="evidence" value="ECO:0007669"/>
    <property type="project" value="InterPro"/>
</dbReference>
<sequence length="394" mass="41431">MSAAHSDARGSGTGDVAVGDALWEEIREGRSPTPERVDVLAAVDAAVLGQRSVRTLAGRLRSEVFGAGPLDPLLAIPGVTDVLVNGSTGVWVDRGRGLERADVEVGDAAAVRRLAVRLATLAGRRLDETVPYVDGLLPGGVRLHAVLPPLVEGAAHISLRVPRRCPPRLAELADTGTCDARGLAVLRRIVAARVAFAVSGGTGSGKTTLLASMLAEVATAERIVIVEDVRELQVDHPHVVRLESRAPNVEGSGEISLSTLVRQSLRMRPDRLVVGEVRGAEVRELLSALNTGHEGGCGTVHANTSGDVLARFEALGALADMSGDAVRSQLASALQVVVHLRRESAARLVDEIGVIGWDGDRLRVAPAMRRTDGALREAAGWPQLRSLLELSGGR</sequence>
<feature type="domain" description="Bacterial type II secretion system protein E" evidence="2">
    <location>
        <begin position="67"/>
        <end position="342"/>
    </location>
</feature>
<comment type="caution">
    <text evidence="3">The sequence shown here is derived from an EMBL/GenBank/DDBJ whole genome shotgun (WGS) entry which is preliminary data.</text>
</comment>
<organism evidence="3 4">
    <name type="scientific">Flexivirga oryzae</name>
    <dbReference type="NCBI Taxonomy" id="1794944"/>
    <lineage>
        <taxon>Bacteria</taxon>
        <taxon>Bacillati</taxon>
        <taxon>Actinomycetota</taxon>
        <taxon>Actinomycetes</taxon>
        <taxon>Micrococcales</taxon>
        <taxon>Dermacoccaceae</taxon>
        <taxon>Flexivirga</taxon>
    </lineage>
</organism>
<dbReference type="Gene3D" id="3.40.50.300">
    <property type="entry name" value="P-loop containing nucleotide triphosphate hydrolases"/>
    <property type="match status" value="1"/>
</dbReference>
<evidence type="ECO:0000313" key="4">
    <source>
        <dbReference type="Proteomes" id="UP000559182"/>
    </source>
</evidence>
<dbReference type="InterPro" id="IPR050921">
    <property type="entry name" value="T4SS_GSP_E_ATPase"/>
</dbReference>
<evidence type="ECO:0000313" key="3">
    <source>
        <dbReference type="EMBL" id="MBB2893043.1"/>
    </source>
</evidence>
<dbReference type="PANTHER" id="PTHR30486">
    <property type="entry name" value="TWITCHING MOTILITY PROTEIN PILT"/>
    <property type="match status" value="1"/>
</dbReference>
<dbReference type="RefSeq" id="WP_183321411.1">
    <property type="nucleotide sequence ID" value="NZ_JACHVQ010000002.1"/>
</dbReference>
<dbReference type="GO" id="GO:0005874">
    <property type="term" value="C:microtubule"/>
    <property type="evidence" value="ECO:0007669"/>
    <property type="project" value="InterPro"/>
</dbReference>
<dbReference type="InterPro" id="IPR001482">
    <property type="entry name" value="T2SS/T4SS_dom"/>
</dbReference>
<dbReference type="InterPro" id="IPR017975">
    <property type="entry name" value="Tubulin_CS"/>
</dbReference>
<dbReference type="SUPFAM" id="SSF52540">
    <property type="entry name" value="P-loop containing nucleoside triphosphate hydrolases"/>
    <property type="match status" value="1"/>
</dbReference>
<comment type="similarity">
    <text evidence="1">Belongs to the GSP E family.</text>
</comment>
<reference evidence="3 4" key="1">
    <citation type="submission" date="2020-08" db="EMBL/GenBank/DDBJ databases">
        <title>Sequencing the genomes of 1000 actinobacteria strains.</title>
        <authorList>
            <person name="Klenk H.-P."/>
        </authorList>
    </citation>
    <scope>NUCLEOTIDE SEQUENCE [LARGE SCALE GENOMIC DNA]</scope>
    <source>
        <strain evidence="3 4">DSM 105369</strain>
    </source>
</reference>
<evidence type="ECO:0000259" key="2">
    <source>
        <dbReference type="Pfam" id="PF00437"/>
    </source>
</evidence>
<dbReference type="PANTHER" id="PTHR30486:SF6">
    <property type="entry name" value="TYPE IV PILUS RETRACTATION ATPASE PILT"/>
    <property type="match status" value="1"/>
</dbReference>
<dbReference type="InterPro" id="IPR027417">
    <property type="entry name" value="P-loop_NTPase"/>
</dbReference>
<dbReference type="Gene3D" id="3.30.450.380">
    <property type="match status" value="1"/>
</dbReference>
<dbReference type="Pfam" id="PF00437">
    <property type="entry name" value="T2SSE"/>
    <property type="match status" value="1"/>
</dbReference>
<gene>
    <name evidence="3" type="ORF">FHU39_003061</name>
</gene>
<dbReference type="PROSITE" id="PS00227">
    <property type="entry name" value="TUBULIN"/>
    <property type="match status" value="1"/>
</dbReference>
<keyword evidence="4" id="KW-1185">Reference proteome</keyword>
<dbReference type="CDD" id="cd01130">
    <property type="entry name" value="VirB11-like_ATPase"/>
    <property type="match status" value="1"/>
</dbReference>
<proteinExistence type="inferred from homology"/>